<accession>A0A1F8AR91</accession>
<gene>
    <name evidence="2" type="ORF">A3E44_00730</name>
</gene>
<dbReference type="NCBIfam" id="TIGR02532">
    <property type="entry name" value="IV_pilin_GFxxxE"/>
    <property type="match status" value="1"/>
</dbReference>
<dbReference type="InterPro" id="IPR012902">
    <property type="entry name" value="N_methyl_site"/>
</dbReference>
<dbReference type="Pfam" id="PF07963">
    <property type="entry name" value="N_methyl"/>
    <property type="match status" value="1"/>
</dbReference>
<dbReference type="SUPFAM" id="SSF54523">
    <property type="entry name" value="Pili subunits"/>
    <property type="match status" value="1"/>
</dbReference>
<organism evidence="2 3">
    <name type="scientific">Candidatus Woesebacteria bacterium RIFCSPHIGHO2_12_FULL_41_24</name>
    <dbReference type="NCBI Taxonomy" id="1802510"/>
    <lineage>
        <taxon>Bacteria</taxon>
        <taxon>Candidatus Woeseibacteriota</taxon>
    </lineage>
</organism>
<keyword evidence="1" id="KW-0812">Transmembrane</keyword>
<dbReference type="InterPro" id="IPR045584">
    <property type="entry name" value="Pilin-like"/>
</dbReference>
<evidence type="ECO:0000313" key="2">
    <source>
        <dbReference type="EMBL" id="OGM54191.1"/>
    </source>
</evidence>
<keyword evidence="1" id="KW-0472">Membrane</keyword>
<evidence type="ECO:0000313" key="3">
    <source>
        <dbReference type="Proteomes" id="UP000178603"/>
    </source>
</evidence>
<feature type="transmembrane region" description="Helical" evidence="1">
    <location>
        <begin position="12"/>
        <end position="34"/>
    </location>
</feature>
<dbReference type="EMBL" id="MGGW01000017">
    <property type="protein sequence ID" value="OGM54191.1"/>
    <property type="molecule type" value="Genomic_DNA"/>
</dbReference>
<proteinExistence type="predicted"/>
<evidence type="ECO:0008006" key="4">
    <source>
        <dbReference type="Google" id="ProtNLM"/>
    </source>
</evidence>
<evidence type="ECO:0000256" key="1">
    <source>
        <dbReference type="SAM" id="Phobius"/>
    </source>
</evidence>
<keyword evidence="1" id="KW-1133">Transmembrane helix</keyword>
<protein>
    <recommendedName>
        <fullName evidence="4">General secretion pathway GspH domain-containing protein</fullName>
    </recommendedName>
</protein>
<dbReference type="AlphaFoldDB" id="A0A1F8AR91"/>
<name>A0A1F8AR91_9BACT</name>
<sequence>MRLPASRKFGFSLVEVLIVVAIFGLIFLVGSASYRSFSRRQLLESGVRQVRADLNLAREWALSGKKPDTIGCNAFPLEAVEFLRTGVAANGCTGSFRNSYLIRADCSGGGYADIKTANLPTGICLQNFVTIEFRSNAYYTPHGTGVTVSVQDAVTGQLINIDIDESGNIR</sequence>
<dbReference type="Gene3D" id="3.30.700.10">
    <property type="entry name" value="Glycoprotein, Type 4 Pilin"/>
    <property type="match status" value="1"/>
</dbReference>
<comment type="caution">
    <text evidence="2">The sequence shown here is derived from an EMBL/GenBank/DDBJ whole genome shotgun (WGS) entry which is preliminary data.</text>
</comment>
<dbReference type="Proteomes" id="UP000178603">
    <property type="component" value="Unassembled WGS sequence"/>
</dbReference>
<reference evidence="2 3" key="1">
    <citation type="journal article" date="2016" name="Nat. Commun.">
        <title>Thousands of microbial genomes shed light on interconnected biogeochemical processes in an aquifer system.</title>
        <authorList>
            <person name="Anantharaman K."/>
            <person name="Brown C.T."/>
            <person name="Hug L.A."/>
            <person name="Sharon I."/>
            <person name="Castelle C.J."/>
            <person name="Probst A.J."/>
            <person name="Thomas B.C."/>
            <person name="Singh A."/>
            <person name="Wilkins M.J."/>
            <person name="Karaoz U."/>
            <person name="Brodie E.L."/>
            <person name="Williams K.H."/>
            <person name="Hubbard S.S."/>
            <person name="Banfield J.F."/>
        </authorList>
    </citation>
    <scope>NUCLEOTIDE SEQUENCE [LARGE SCALE GENOMIC DNA]</scope>
</reference>